<reference evidence="1 2" key="1">
    <citation type="submission" date="2016-03" db="EMBL/GenBank/DDBJ databases">
        <title>Genome analysis of T4 like phage of avian pathogenic Escherichia coli.</title>
        <authorList>
            <person name="Xu J."/>
            <person name="Chen M."/>
            <person name="Zhang W."/>
        </authorList>
    </citation>
    <scope>NUCLEOTIDE SEQUENCE [LARGE SCALE GENOMIC DNA]</scope>
</reference>
<gene>
    <name evidence="1" type="ORF">WG01_74</name>
</gene>
<sequence>MTIQDKEIKADQYYSVNGYPVQVTKVTNLDVWYQPLTHPDAPLMVCDRSLFCSVAKEIKS</sequence>
<name>A0A172Q122_9CAUD</name>
<dbReference type="Proteomes" id="UP000203936">
    <property type="component" value="Segment"/>
</dbReference>
<organism evidence="1 2">
    <name type="scientific">Escherichia phage WG01</name>
    <dbReference type="NCBI Taxonomy" id="1837931"/>
    <lineage>
        <taxon>Viruses</taxon>
        <taxon>Duplodnaviria</taxon>
        <taxon>Heunggongvirae</taxon>
        <taxon>Uroviricota</taxon>
        <taxon>Caudoviricetes</taxon>
        <taxon>Pantevenvirales</taxon>
        <taxon>Straboviridae</taxon>
        <taxon>Tevenvirinae</taxon>
        <taxon>Dhakavirus</taxon>
        <taxon>Dhakavirus wg01</taxon>
    </lineage>
</organism>
<dbReference type="RefSeq" id="YP_009323273.1">
    <property type="nucleotide sequence ID" value="NC_031928.1"/>
</dbReference>
<evidence type="ECO:0000313" key="2">
    <source>
        <dbReference type="Proteomes" id="UP000203936"/>
    </source>
</evidence>
<accession>A0A172Q122</accession>
<dbReference type="KEGG" id="vg:30308399"/>
<evidence type="ECO:0000313" key="1">
    <source>
        <dbReference type="EMBL" id="AND75746.1"/>
    </source>
</evidence>
<proteinExistence type="predicted"/>
<dbReference type="GeneID" id="30308399"/>
<dbReference type="EMBL" id="KU878968">
    <property type="protein sequence ID" value="AND75746.1"/>
    <property type="molecule type" value="Genomic_DNA"/>
</dbReference>
<keyword evidence="2" id="KW-1185">Reference proteome</keyword>
<protein>
    <submittedName>
        <fullName evidence="1">Uncharacterized protein</fullName>
    </submittedName>
</protein>